<dbReference type="RefSeq" id="WP_079291116.1">
    <property type="nucleotide sequence ID" value="NZ_MWPS01000027.1"/>
</dbReference>
<dbReference type="AlphaFoldDB" id="A0A1V4ERJ7"/>
<dbReference type="SUPFAM" id="SSF54637">
    <property type="entry name" value="Thioesterase/thiol ester dehydrase-isomerase"/>
    <property type="match status" value="1"/>
</dbReference>
<evidence type="ECO:0000313" key="2">
    <source>
        <dbReference type="EMBL" id="OPG15547.1"/>
    </source>
</evidence>
<name>A0A1V4ERJ7_9BACL</name>
<keyword evidence="3" id="KW-1185">Reference proteome</keyword>
<reference evidence="2 3" key="1">
    <citation type="submission" date="2017-02" db="EMBL/GenBank/DDBJ databases">
        <title>Draft genome of Acidibacillus ferrooxidans Huett2.</title>
        <authorList>
            <person name="Schopf S."/>
        </authorList>
    </citation>
    <scope>NUCLEOTIDE SEQUENCE [LARGE SCALE GENOMIC DNA]</scope>
    <source>
        <strain evidence="2 3">Huett2</strain>
    </source>
</reference>
<dbReference type="PANTHER" id="PTHR43841">
    <property type="entry name" value="3-HYDROXYACYL-THIOESTER DEHYDRATASE HTDX-RELATED"/>
    <property type="match status" value="1"/>
</dbReference>
<accession>A0A1V4ERJ7</accession>
<evidence type="ECO:0000313" key="3">
    <source>
        <dbReference type="Proteomes" id="UP000190229"/>
    </source>
</evidence>
<dbReference type="GO" id="GO:0006633">
    <property type="term" value="P:fatty acid biosynthetic process"/>
    <property type="evidence" value="ECO:0007669"/>
    <property type="project" value="InterPro"/>
</dbReference>
<evidence type="ECO:0000259" key="1">
    <source>
        <dbReference type="Pfam" id="PF01575"/>
    </source>
</evidence>
<dbReference type="InterPro" id="IPR002539">
    <property type="entry name" value="MaoC-like_dom"/>
</dbReference>
<dbReference type="PRINTS" id="PR01483">
    <property type="entry name" value="FASYNTHASE"/>
</dbReference>
<comment type="caution">
    <text evidence="2">The sequence shown here is derived from an EMBL/GenBank/DDBJ whole genome shotgun (WGS) entry which is preliminary data.</text>
</comment>
<dbReference type="GO" id="GO:0005835">
    <property type="term" value="C:fatty acid synthase complex"/>
    <property type="evidence" value="ECO:0007669"/>
    <property type="project" value="InterPro"/>
</dbReference>
<dbReference type="GO" id="GO:0004312">
    <property type="term" value="F:fatty acid synthase activity"/>
    <property type="evidence" value="ECO:0007669"/>
    <property type="project" value="InterPro"/>
</dbReference>
<organism evidence="2 3">
    <name type="scientific">Ferroacidibacillus organovorans</name>
    <dbReference type="NCBI Taxonomy" id="1765683"/>
    <lineage>
        <taxon>Bacteria</taxon>
        <taxon>Bacillati</taxon>
        <taxon>Bacillota</taxon>
        <taxon>Bacilli</taxon>
        <taxon>Bacillales</taxon>
        <taxon>Alicyclobacillaceae</taxon>
        <taxon>Ferroacidibacillus</taxon>
    </lineage>
</organism>
<dbReference type="PANTHER" id="PTHR43841:SF3">
    <property type="entry name" value="(3R)-HYDROXYACYL-ACP DEHYDRATASE SUBUNIT HADB"/>
    <property type="match status" value="1"/>
</dbReference>
<protein>
    <recommendedName>
        <fullName evidence="1">MaoC-like domain-containing protein</fullName>
    </recommendedName>
</protein>
<dbReference type="Gene3D" id="3.10.129.10">
    <property type="entry name" value="Hotdog Thioesterase"/>
    <property type="match status" value="1"/>
</dbReference>
<gene>
    <name evidence="2" type="ORF">B2M26_10745</name>
</gene>
<dbReference type="Proteomes" id="UP000190229">
    <property type="component" value="Unassembled WGS sequence"/>
</dbReference>
<dbReference type="EMBL" id="MWPS01000027">
    <property type="protein sequence ID" value="OPG15547.1"/>
    <property type="molecule type" value="Genomic_DNA"/>
</dbReference>
<feature type="domain" description="MaoC-like" evidence="1">
    <location>
        <begin position="18"/>
        <end position="119"/>
    </location>
</feature>
<proteinExistence type="predicted"/>
<dbReference type="InterPro" id="IPR029069">
    <property type="entry name" value="HotDog_dom_sf"/>
</dbReference>
<dbReference type="Pfam" id="PF01575">
    <property type="entry name" value="MaoC_dehydratas"/>
    <property type="match status" value="1"/>
</dbReference>
<dbReference type="InterPro" id="IPR003965">
    <property type="entry name" value="Fatty_acid_synthase"/>
</dbReference>
<sequence>MSFPFHVGDTLPPLERGPIGAEQLARYAQISGDFNPIHLDEKAAIEAGLEGIIAHGMLSMAYLGSMITRAIADVGELVDLTVRFRGMVKLGDLVTCEGTVTNLIDAPEGKVATIAVLVKTNHRDVAIKGTASVQVKEEVAS</sequence>